<keyword evidence="9" id="KW-0496">Mitochondrion</keyword>
<dbReference type="PANTHER" id="PTHR21711:SF0">
    <property type="entry name" value="MITOCHONDRIAL INNER MEMBRANE PROTEASE ATP23 HOMOLOG"/>
    <property type="match status" value="1"/>
</dbReference>
<accession>A0A061HLX3</accession>
<dbReference type="Proteomes" id="UP000053110">
    <property type="component" value="Unassembled WGS sequence"/>
</dbReference>
<evidence type="ECO:0000313" key="10">
    <source>
        <dbReference type="EMBL" id="EPQ67761.1"/>
    </source>
</evidence>
<comment type="similarity">
    <text evidence="2 9">Belongs to the peptidase M76 family.</text>
</comment>
<sequence>MSQPRDDNSSKSDLGGYDAKASWWSNYWKFFTGRMSYSGQVEWSQDLSRKNEKADCKRCDEYRDWCFKYSPTIIFMKKNIEALNGEINEDTVRCRRCPAWKDEEGNWRRQSGGFTPDHGILICANELQDRKHLEDTLAHEMIHAWDHLRWKINWMDLRHNACTEIRASSLSGECRWSREFFKRNNWTITEQHQECVRKRAVMSMLSRCKDESQASSVVDEVWDSCFNDTRPFDEIYR</sequence>
<dbReference type="GO" id="GO:0046872">
    <property type="term" value="F:metal ion binding"/>
    <property type="evidence" value="ECO:0007669"/>
    <property type="project" value="UniProtKB-KW"/>
</dbReference>
<proteinExistence type="inferred from homology"/>
<dbReference type="GO" id="GO:0005743">
    <property type="term" value="C:mitochondrial inner membrane"/>
    <property type="evidence" value="ECO:0007669"/>
    <property type="project" value="UniProtKB-SubCell"/>
</dbReference>
<evidence type="ECO:0000256" key="4">
    <source>
        <dbReference type="ARBA" id="ARBA00022670"/>
    </source>
</evidence>
<keyword evidence="9" id="KW-0999">Mitochondrion inner membrane</keyword>
<evidence type="ECO:0000256" key="2">
    <source>
        <dbReference type="ARBA" id="ARBA00009915"/>
    </source>
</evidence>
<dbReference type="AlphaFoldDB" id="A0A061HLX3"/>
<name>A0A061HLX3_BLUGR</name>
<dbReference type="EMBL" id="UIGY01000001">
    <property type="protein sequence ID" value="SUZ06988.1"/>
    <property type="molecule type" value="Genomic_DNA"/>
</dbReference>
<keyword evidence="6 9" id="KW-0378">Hydrolase</keyword>
<dbReference type="OrthoDB" id="285308at2759"/>
<dbReference type="GO" id="GO:0034982">
    <property type="term" value="P:mitochondrial protein processing"/>
    <property type="evidence" value="ECO:0007669"/>
    <property type="project" value="TreeGrafter"/>
</dbReference>
<evidence type="ECO:0000256" key="7">
    <source>
        <dbReference type="ARBA" id="ARBA00023049"/>
    </source>
</evidence>
<reference evidence="12" key="1">
    <citation type="journal article" date="2013" name="Nat. Genet.">
        <title>The wheat powdery mildew genome shows the unique evolution of an obligate biotroph.</title>
        <authorList>
            <person name="Wicker T."/>
            <person name="Oberhaensli S."/>
            <person name="Parlange F."/>
            <person name="Buchmann J.P."/>
            <person name="Shatalina M."/>
            <person name="Roffler S."/>
            <person name="Ben-David R."/>
            <person name="Dolezel J."/>
            <person name="Simkova H."/>
            <person name="Schulze-Lefert P."/>
            <person name="Spanu P.D."/>
            <person name="Bruggmann R."/>
            <person name="Amselem J."/>
            <person name="Quesneville H."/>
            <person name="Ver Loren van Themaat E."/>
            <person name="Paape T."/>
            <person name="Shimizu K.K."/>
            <person name="Keller B."/>
        </authorList>
    </citation>
    <scope>NUCLEOTIDE SEQUENCE [LARGE SCALE GENOMIC DNA]</scope>
    <source>
        <strain evidence="12">96224</strain>
    </source>
</reference>
<evidence type="ECO:0000256" key="9">
    <source>
        <dbReference type="RuleBase" id="RU364057"/>
    </source>
</evidence>
<keyword evidence="7 9" id="KW-0482">Metalloprotease</keyword>
<evidence type="ECO:0000256" key="1">
    <source>
        <dbReference type="ARBA" id="ARBA00004137"/>
    </source>
</evidence>
<dbReference type="Pfam" id="PF09768">
    <property type="entry name" value="Peptidase_M76"/>
    <property type="match status" value="1"/>
</dbReference>
<dbReference type="HOGENOM" id="CLU_079125_0_0_1"/>
<dbReference type="EC" id="3.4.24.-" evidence="9"/>
<keyword evidence="5 9" id="KW-0479">Metal-binding</keyword>
<keyword evidence="9" id="KW-0472">Membrane</keyword>
<dbReference type="EMBL" id="KE373388">
    <property type="protein sequence ID" value="EPQ67761.1"/>
    <property type="molecule type" value="Genomic_DNA"/>
</dbReference>
<organism evidence="11">
    <name type="scientific">Blumeria graminis f. sp. tritici 96224</name>
    <dbReference type="NCBI Taxonomy" id="1268274"/>
    <lineage>
        <taxon>Eukaryota</taxon>
        <taxon>Fungi</taxon>
        <taxon>Dikarya</taxon>
        <taxon>Ascomycota</taxon>
        <taxon>Pezizomycotina</taxon>
        <taxon>Leotiomycetes</taxon>
        <taxon>Erysiphales</taxon>
        <taxon>Erysiphaceae</taxon>
        <taxon>Blumeria</taxon>
    </lineage>
</organism>
<reference evidence="10" key="2">
    <citation type="submission" date="2013-01" db="EMBL/GenBank/DDBJ databases">
        <title>The wheat powdery mildew genome reveals unique evolution of an obligate biotroph.</title>
        <authorList>
            <person name="Oberhaensli S."/>
            <person name="Wicker T."/>
            <person name="Keller B."/>
        </authorList>
    </citation>
    <scope>NUCLEOTIDE SEQUENCE</scope>
    <source>
        <strain evidence="10">96224</strain>
    </source>
</reference>
<evidence type="ECO:0000256" key="8">
    <source>
        <dbReference type="ARBA" id="ARBA00025322"/>
    </source>
</evidence>
<comment type="subcellular location">
    <subcellularLocation>
        <location evidence="1 9">Mitochondrion inner membrane</location>
        <topology evidence="1 9">Peripheral membrane protein</topology>
        <orientation evidence="1 9">Intermembrane side</orientation>
    </subcellularLocation>
</comment>
<comment type="function">
    <text evidence="8">Has a dual role in the assembly of mitochondrial ATPase. Acts as a protease that removes N-terminal residues of mitochondrial ATPase CF(0) subunit 6 at the intermembrane space side. Also involved in the correct assembly of the membrane-embedded ATPase CF(0) particle, probably mediating association of subunit 6 with the subunit 9 ring.</text>
</comment>
<evidence type="ECO:0000256" key="3">
    <source>
        <dbReference type="ARBA" id="ARBA00014615"/>
    </source>
</evidence>
<dbReference type="GO" id="GO:0033615">
    <property type="term" value="P:mitochondrial proton-transporting ATP synthase complex assembly"/>
    <property type="evidence" value="ECO:0007669"/>
    <property type="project" value="TreeGrafter"/>
</dbReference>
<evidence type="ECO:0000256" key="6">
    <source>
        <dbReference type="ARBA" id="ARBA00022801"/>
    </source>
</evidence>
<evidence type="ECO:0000313" key="12">
    <source>
        <dbReference type="Proteomes" id="UP000053110"/>
    </source>
</evidence>
<evidence type="ECO:0000256" key="5">
    <source>
        <dbReference type="ARBA" id="ARBA00022723"/>
    </source>
</evidence>
<reference evidence="11" key="3">
    <citation type="submission" date="2018-07" db="EMBL/GenBank/DDBJ databases">
        <authorList>
            <person name="Quirk P.G."/>
            <person name="Krulwich T.A."/>
        </authorList>
    </citation>
    <scope>NUCLEOTIDE SEQUENCE</scope>
    <source>
        <strain evidence="11">96224</strain>
    </source>
</reference>
<dbReference type="PANTHER" id="PTHR21711">
    <property type="entry name" value="MITOCHONDRIAL INNER MEMBRANE PROTEASE"/>
    <property type="match status" value="1"/>
</dbReference>
<evidence type="ECO:0000313" key="11">
    <source>
        <dbReference type="EMBL" id="SUZ06988.1"/>
    </source>
</evidence>
<dbReference type="InterPro" id="IPR019165">
    <property type="entry name" value="Peptidase_M76_ATP23"/>
</dbReference>
<protein>
    <recommendedName>
        <fullName evidence="3 9">Mitochondrial inner membrane protease ATP23</fullName>
        <ecNumber evidence="9">3.4.24.-</ecNumber>
    </recommendedName>
</protein>
<dbReference type="GO" id="GO:0004222">
    <property type="term" value="F:metalloendopeptidase activity"/>
    <property type="evidence" value="ECO:0007669"/>
    <property type="project" value="InterPro"/>
</dbReference>
<keyword evidence="4 9" id="KW-0645">Protease</keyword>
<gene>
    <name evidence="10" type="ORF">BGT96224_1925</name>
    <name evidence="11" type="ORF">BGT96224V2_LOCUS138</name>
</gene>
<dbReference type="MEROPS" id="M76.002"/>